<evidence type="ECO:0000256" key="1">
    <source>
        <dbReference type="ARBA" id="ARBA00005656"/>
    </source>
</evidence>
<dbReference type="InterPro" id="IPR050500">
    <property type="entry name" value="Phos_Acetyltrans/Butyryltrans"/>
</dbReference>
<dbReference type="OrthoDB" id="9774179at2"/>
<evidence type="ECO:0000313" key="5">
    <source>
        <dbReference type="EMBL" id="KYZ77999.1"/>
    </source>
</evidence>
<name>A0A154BVN9_ANASB</name>
<feature type="domain" description="Phosphate acetyl/butaryl transferase" evidence="4">
    <location>
        <begin position="11"/>
        <end position="81"/>
    </location>
</feature>
<dbReference type="PIRSF" id="PIRSF000428">
    <property type="entry name" value="P_Ac_trans"/>
    <property type="match status" value="1"/>
</dbReference>
<sequence>MRGAVVIKKFEEIIKTAQVKGPKTIAVAVAQDLEVLLAVKNAKELGIADAILVGDSAAIRRIAQENQLAIESFRLVDVKDNVEACRTAVKLVAEDEAQVVMKGLIDTSVLLKAVLDKEFGLRTENVLSHVAVADVGDYDRLFYISDAAMNIAPDLADKKQIIENVVRVANALGNANPKVACVCAVEKVNPKMQATLDATELVKMNQAGELTGCVVAGPFALDNAVSIEAAKHKGITDPVAGNADILLMPSIEAGNMLYKSIVFFAKGKIAGIVVGAKAPIVLTSRADSDIAKLNSIAIGILLASKNEAV</sequence>
<dbReference type="Pfam" id="PF01515">
    <property type="entry name" value="PTA_PTB"/>
    <property type="match status" value="2"/>
</dbReference>
<dbReference type="Gene3D" id="3.40.718.10">
    <property type="entry name" value="Isopropylmalate Dehydrogenase"/>
    <property type="match status" value="1"/>
</dbReference>
<organism evidence="5 6">
    <name type="scientific">Anaerosporomusa subterranea</name>
    <dbReference type="NCBI Taxonomy" id="1794912"/>
    <lineage>
        <taxon>Bacteria</taxon>
        <taxon>Bacillati</taxon>
        <taxon>Bacillota</taxon>
        <taxon>Negativicutes</taxon>
        <taxon>Acetonemataceae</taxon>
        <taxon>Anaerosporomusa</taxon>
    </lineage>
</organism>
<feature type="domain" description="Phosphate acetyl/butaryl transferase" evidence="4">
    <location>
        <begin position="83"/>
        <end position="298"/>
    </location>
</feature>
<dbReference type="Proteomes" id="UP000076268">
    <property type="component" value="Unassembled WGS sequence"/>
</dbReference>
<keyword evidence="6" id="KW-1185">Reference proteome</keyword>
<evidence type="ECO:0000313" key="6">
    <source>
        <dbReference type="Proteomes" id="UP000076268"/>
    </source>
</evidence>
<keyword evidence="2 5" id="KW-0808">Transferase</keyword>
<evidence type="ECO:0000259" key="4">
    <source>
        <dbReference type="Pfam" id="PF01515"/>
    </source>
</evidence>
<evidence type="ECO:0000256" key="3">
    <source>
        <dbReference type="ARBA" id="ARBA00023315"/>
    </source>
</evidence>
<accession>A0A154BVN9</accession>
<reference evidence="5 6" key="1">
    <citation type="submission" date="2016-02" db="EMBL/GenBank/DDBJ databases">
        <title>Anaerosporomusa subterraneum gen. nov., sp. nov., a spore-forming obligate anaerobe isolated from saprolite.</title>
        <authorList>
            <person name="Choi J.K."/>
            <person name="Shah M."/>
            <person name="Yee N."/>
        </authorList>
    </citation>
    <scope>NUCLEOTIDE SEQUENCE [LARGE SCALE GENOMIC DNA]</scope>
    <source>
        <strain evidence="5 6">RU4</strain>
    </source>
</reference>
<protein>
    <submittedName>
        <fullName evidence="5">Phosphate butyryltransferase</fullName>
    </submittedName>
</protein>
<dbReference type="SUPFAM" id="SSF53659">
    <property type="entry name" value="Isocitrate/Isopropylmalate dehydrogenase-like"/>
    <property type="match status" value="1"/>
</dbReference>
<dbReference type="GO" id="GO:0016746">
    <property type="term" value="F:acyltransferase activity"/>
    <property type="evidence" value="ECO:0007669"/>
    <property type="project" value="UniProtKB-KW"/>
</dbReference>
<comment type="similarity">
    <text evidence="1">Belongs to the phosphate acetyltransferase and butyryltransferase family.</text>
</comment>
<dbReference type="EMBL" id="LSGP01000001">
    <property type="protein sequence ID" value="KYZ77999.1"/>
    <property type="molecule type" value="Genomic_DNA"/>
</dbReference>
<dbReference type="STRING" id="1794912.AXX12_00185"/>
<dbReference type="PANTHER" id="PTHR43356">
    <property type="entry name" value="PHOSPHATE ACETYLTRANSFERASE"/>
    <property type="match status" value="1"/>
</dbReference>
<dbReference type="InterPro" id="IPR002505">
    <property type="entry name" value="PTA_PTB"/>
</dbReference>
<proteinExistence type="inferred from homology"/>
<dbReference type="PANTHER" id="PTHR43356:SF2">
    <property type="entry name" value="PHOSPHATE ACETYLTRANSFERASE"/>
    <property type="match status" value="1"/>
</dbReference>
<keyword evidence="3" id="KW-0012">Acyltransferase</keyword>
<dbReference type="NCBIfam" id="NF004472">
    <property type="entry name" value="PRK05805.1"/>
    <property type="match status" value="1"/>
</dbReference>
<dbReference type="InterPro" id="IPR012147">
    <property type="entry name" value="P_Ac_Bu_trans"/>
</dbReference>
<comment type="caution">
    <text evidence="5">The sequence shown here is derived from an EMBL/GenBank/DDBJ whole genome shotgun (WGS) entry which is preliminary data.</text>
</comment>
<gene>
    <name evidence="5" type="ORF">AXX12_00185</name>
</gene>
<dbReference type="AlphaFoldDB" id="A0A154BVN9"/>
<dbReference type="NCBIfam" id="NF006045">
    <property type="entry name" value="PRK08190.1"/>
    <property type="match status" value="1"/>
</dbReference>
<evidence type="ECO:0000256" key="2">
    <source>
        <dbReference type="ARBA" id="ARBA00022679"/>
    </source>
</evidence>